<dbReference type="FunFam" id="2.40.10.10:FF:000060">
    <property type="entry name" value="Acrosin"/>
    <property type="match status" value="1"/>
</dbReference>
<dbReference type="InterPro" id="IPR001314">
    <property type="entry name" value="Peptidase_S1A"/>
</dbReference>
<reference evidence="7 8" key="1">
    <citation type="submission" date="2024-05" db="EMBL/GenBank/DDBJ databases">
        <authorList>
            <person name="Wallberg A."/>
        </authorList>
    </citation>
    <scope>NUCLEOTIDE SEQUENCE [LARGE SCALE GENOMIC DNA]</scope>
</reference>
<dbReference type="EMBL" id="CAXKWB010079803">
    <property type="protein sequence ID" value="CAL4204029.1"/>
    <property type="molecule type" value="Genomic_DNA"/>
</dbReference>
<organism evidence="7 8">
    <name type="scientific">Meganyctiphanes norvegica</name>
    <name type="common">Northern krill</name>
    <name type="synonym">Thysanopoda norvegica</name>
    <dbReference type="NCBI Taxonomy" id="48144"/>
    <lineage>
        <taxon>Eukaryota</taxon>
        <taxon>Metazoa</taxon>
        <taxon>Ecdysozoa</taxon>
        <taxon>Arthropoda</taxon>
        <taxon>Crustacea</taxon>
        <taxon>Multicrustacea</taxon>
        <taxon>Malacostraca</taxon>
        <taxon>Eumalacostraca</taxon>
        <taxon>Eucarida</taxon>
        <taxon>Euphausiacea</taxon>
        <taxon>Euphausiidae</taxon>
        <taxon>Meganyctiphanes</taxon>
    </lineage>
</organism>
<dbReference type="SMART" id="SM00020">
    <property type="entry name" value="Tryp_SPc"/>
    <property type="match status" value="1"/>
</dbReference>
<keyword evidence="3" id="KW-0720">Serine protease</keyword>
<keyword evidence="2" id="KW-0378">Hydrolase</keyword>
<comment type="caution">
    <text evidence="7">The sequence shown here is derived from an EMBL/GenBank/DDBJ whole genome shotgun (WGS) entry which is preliminary data.</text>
</comment>
<dbReference type="PRINTS" id="PR00722">
    <property type="entry name" value="CHYMOTRYPSIN"/>
</dbReference>
<dbReference type="Proteomes" id="UP001497623">
    <property type="component" value="Unassembled WGS sequence"/>
</dbReference>
<dbReference type="InterPro" id="IPR009003">
    <property type="entry name" value="Peptidase_S1_PA"/>
</dbReference>
<name>A0AAV2SKS4_MEGNR</name>
<evidence type="ECO:0000313" key="7">
    <source>
        <dbReference type="EMBL" id="CAL4204029.1"/>
    </source>
</evidence>
<keyword evidence="8" id="KW-1185">Reference proteome</keyword>
<evidence type="ECO:0000256" key="3">
    <source>
        <dbReference type="ARBA" id="ARBA00022825"/>
    </source>
</evidence>
<dbReference type="CDD" id="cd00190">
    <property type="entry name" value="Tryp_SPc"/>
    <property type="match status" value="1"/>
</dbReference>
<keyword evidence="4" id="KW-1015">Disulfide bond</keyword>
<feature type="chain" id="PRO_5043629307" description="Peptidase S1 domain-containing protein" evidence="5">
    <location>
        <begin position="22"/>
        <end position="193"/>
    </location>
</feature>
<dbReference type="InterPro" id="IPR018114">
    <property type="entry name" value="TRYPSIN_HIS"/>
</dbReference>
<keyword evidence="5" id="KW-0732">Signal</keyword>
<dbReference type="SUPFAM" id="SSF50494">
    <property type="entry name" value="Trypsin-like serine proteases"/>
    <property type="match status" value="1"/>
</dbReference>
<evidence type="ECO:0000313" key="8">
    <source>
        <dbReference type="Proteomes" id="UP001497623"/>
    </source>
</evidence>
<feature type="domain" description="Peptidase S1" evidence="6">
    <location>
        <begin position="53"/>
        <end position="193"/>
    </location>
</feature>
<protein>
    <recommendedName>
        <fullName evidence="6">Peptidase S1 domain-containing protein</fullName>
    </recommendedName>
</protein>
<dbReference type="Gene3D" id="2.40.10.10">
    <property type="entry name" value="Trypsin-like serine proteases"/>
    <property type="match status" value="1"/>
</dbReference>
<dbReference type="PANTHER" id="PTHR24252">
    <property type="entry name" value="ACROSIN-RELATED"/>
    <property type="match status" value="1"/>
</dbReference>
<sequence length="193" mass="21625">MKYFFVDAVFLVLMNIQCSWEHSGGWRFIIGTRTKTKITEQQCGVDTNSDSRIVGGEEAEAHEYPWHVAIASIFFPDYTLCGGSLIAERWVMSAAHCFNGLAPLFVVNTIVIRLGLHYQSKNAVDEVRIRAKKLIMHKHYNNLINANDIALIQLPAKVEYCPTIQPVCLPFSDDNQYDNVIAIVTGHGAMAHG</sequence>
<feature type="non-terminal residue" evidence="7">
    <location>
        <position position="193"/>
    </location>
</feature>
<dbReference type="InterPro" id="IPR043504">
    <property type="entry name" value="Peptidase_S1_PA_chymotrypsin"/>
</dbReference>
<accession>A0AAV2SKS4</accession>
<proteinExistence type="predicted"/>
<evidence type="ECO:0000256" key="5">
    <source>
        <dbReference type="SAM" id="SignalP"/>
    </source>
</evidence>
<dbReference type="GO" id="GO:0006508">
    <property type="term" value="P:proteolysis"/>
    <property type="evidence" value="ECO:0007669"/>
    <property type="project" value="UniProtKB-KW"/>
</dbReference>
<dbReference type="GO" id="GO:0004252">
    <property type="term" value="F:serine-type endopeptidase activity"/>
    <property type="evidence" value="ECO:0007669"/>
    <property type="project" value="InterPro"/>
</dbReference>
<dbReference type="PANTHER" id="PTHR24252:SF7">
    <property type="entry name" value="HYALIN"/>
    <property type="match status" value="1"/>
</dbReference>
<keyword evidence="1" id="KW-0645">Protease</keyword>
<dbReference type="AlphaFoldDB" id="A0AAV2SKS4"/>
<evidence type="ECO:0000256" key="1">
    <source>
        <dbReference type="ARBA" id="ARBA00022670"/>
    </source>
</evidence>
<evidence type="ECO:0000256" key="2">
    <source>
        <dbReference type="ARBA" id="ARBA00022801"/>
    </source>
</evidence>
<dbReference type="PROSITE" id="PS50240">
    <property type="entry name" value="TRYPSIN_DOM"/>
    <property type="match status" value="1"/>
</dbReference>
<feature type="signal peptide" evidence="5">
    <location>
        <begin position="1"/>
        <end position="21"/>
    </location>
</feature>
<dbReference type="Pfam" id="PF00089">
    <property type="entry name" value="Trypsin"/>
    <property type="match status" value="1"/>
</dbReference>
<evidence type="ECO:0000256" key="4">
    <source>
        <dbReference type="ARBA" id="ARBA00023157"/>
    </source>
</evidence>
<gene>
    <name evidence="7" type="ORF">MNOR_LOCUS37827</name>
</gene>
<dbReference type="PROSITE" id="PS00134">
    <property type="entry name" value="TRYPSIN_HIS"/>
    <property type="match status" value="1"/>
</dbReference>
<dbReference type="InterPro" id="IPR001254">
    <property type="entry name" value="Trypsin_dom"/>
</dbReference>
<evidence type="ECO:0000259" key="6">
    <source>
        <dbReference type="PROSITE" id="PS50240"/>
    </source>
</evidence>